<dbReference type="PANTHER" id="PTHR33711">
    <property type="entry name" value="DIOXYGENASE, PUTATIVE (AFU_ORTHOLOGUE AFUA_2G02910)-RELATED"/>
    <property type="match status" value="1"/>
</dbReference>
<dbReference type="Proteomes" id="UP001321542">
    <property type="component" value="Chromosome"/>
</dbReference>
<accession>A0ABM7FPT8</accession>
<keyword evidence="3" id="KW-0479">Metal-binding</keyword>
<dbReference type="PROSITE" id="PS00083">
    <property type="entry name" value="INTRADIOL_DIOXYGENAS"/>
    <property type="match status" value="1"/>
</dbReference>
<sequence length="306" mass="32972">MTEQELTDKVVASFETARDDRFRELTRALVRHAHAFVRETRLTEDEWSAAIGFLTAAGHITTDTRQEFVLLSDVLGISMLTVAVNEAGPGSVAEAPQGPPSGRTTGLSQHSLAEATESTVLGPFFVQDSPEIELGGDIAGGASGEPSWITGTVTDTYGDPVAGARVEVWEADDDGMYDVQYDGGGLAGRAHLFTDAEGRYRFWGLTPTPYPIPDDGPVGRLLERAGRSPMRAPHLHFKVTAPGFHPLITHIFVAGDPYLDSDSVFGVKESLVRPFERHEAGTPTPDGRGLDGPWTSAGFDIVLRKE</sequence>
<name>A0ABM7FPT8_9ACTN</name>
<evidence type="ECO:0000256" key="4">
    <source>
        <dbReference type="ARBA" id="ARBA00022964"/>
    </source>
</evidence>
<comment type="similarity">
    <text evidence="2">Belongs to the intradiol ring-cleavage dioxygenase family.</text>
</comment>
<dbReference type="GO" id="GO:0051213">
    <property type="term" value="F:dioxygenase activity"/>
    <property type="evidence" value="ECO:0007669"/>
    <property type="project" value="UniProtKB-KW"/>
</dbReference>
<dbReference type="SUPFAM" id="SSF49482">
    <property type="entry name" value="Aromatic compound dioxygenase"/>
    <property type="match status" value="1"/>
</dbReference>
<reference evidence="9 10" key="1">
    <citation type="journal article" date="2010" name="ChemBioChem">
        <title>Cloning and characterization of the biosynthetic gene cluster of 16-membered macrolide antibiotic FD-891: involvement of a dual functional cytochrome P450 monooxygenase catalyzing epoxidation and hydroxylation.</title>
        <authorList>
            <person name="Kudo F."/>
            <person name="Motegi A."/>
            <person name="Mizoue K."/>
            <person name="Eguchi T."/>
        </authorList>
    </citation>
    <scope>NUCLEOTIDE SEQUENCE [LARGE SCALE GENOMIC DNA]</scope>
    <source>
        <strain evidence="9 10">A-8890</strain>
    </source>
</reference>
<evidence type="ECO:0000259" key="8">
    <source>
        <dbReference type="PROSITE" id="PS00083"/>
    </source>
</evidence>
<feature type="domain" description="Intradiol ring-cleavage dioxygenases" evidence="8">
    <location>
        <begin position="149"/>
        <end position="177"/>
    </location>
</feature>
<dbReference type="InterPro" id="IPR007535">
    <property type="entry name" value="Catechol_dOase_N"/>
</dbReference>
<keyword evidence="5" id="KW-0560">Oxidoreductase</keyword>
<keyword evidence="4 9" id="KW-0223">Dioxygenase</keyword>
<evidence type="ECO:0000313" key="9">
    <source>
        <dbReference type="EMBL" id="BBC38315.1"/>
    </source>
</evidence>
<dbReference type="Pfam" id="PF04444">
    <property type="entry name" value="Dioxygenase_N"/>
    <property type="match status" value="1"/>
</dbReference>
<evidence type="ECO:0000256" key="5">
    <source>
        <dbReference type="ARBA" id="ARBA00023002"/>
    </source>
</evidence>
<keyword evidence="6" id="KW-0408">Iron</keyword>
<dbReference type="InterPro" id="IPR015889">
    <property type="entry name" value="Intradiol_dOase_core"/>
</dbReference>
<dbReference type="PANTHER" id="PTHR33711:SF7">
    <property type="entry name" value="INTRADIOL RING-CLEAVAGE DIOXYGENASES DOMAIN-CONTAINING PROTEIN-RELATED"/>
    <property type="match status" value="1"/>
</dbReference>
<dbReference type="InterPro" id="IPR000627">
    <property type="entry name" value="Intradiol_dOase_C"/>
</dbReference>
<evidence type="ECO:0000313" key="10">
    <source>
        <dbReference type="Proteomes" id="UP001321542"/>
    </source>
</evidence>
<evidence type="ECO:0000256" key="6">
    <source>
        <dbReference type="ARBA" id="ARBA00023004"/>
    </source>
</evidence>
<evidence type="ECO:0000256" key="3">
    <source>
        <dbReference type="ARBA" id="ARBA00022723"/>
    </source>
</evidence>
<protein>
    <submittedName>
        <fullName evidence="9">Dioxygenase</fullName>
    </submittedName>
</protein>
<evidence type="ECO:0000256" key="7">
    <source>
        <dbReference type="SAM" id="MobiDB-lite"/>
    </source>
</evidence>
<dbReference type="RefSeq" id="WP_286258796.1">
    <property type="nucleotide sequence ID" value="NZ_AP018448.1"/>
</dbReference>
<dbReference type="InterPro" id="IPR050770">
    <property type="entry name" value="Intradiol_RC_Dioxygenase"/>
</dbReference>
<reference evidence="9 10" key="2">
    <citation type="journal article" date="2023" name="ChemBioChem">
        <title>Acyltransferase Domain Exchange between Two Independent Type I Polyketide Synthases in the Same Producer Strain of Macrolide Antibiotics.</title>
        <authorList>
            <person name="Kudo F."/>
            <person name="Kishikawa K."/>
            <person name="Tsuboi K."/>
            <person name="Kido T."/>
            <person name="Usui T."/>
            <person name="Hashimoto J."/>
            <person name="Shin-Ya K."/>
            <person name="Miyanaga A."/>
            <person name="Eguchi T."/>
        </authorList>
    </citation>
    <scope>NUCLEOTIDE SEQUENCE [LARGE SCALE GENOMIC DNA]</scope>
    <source>
        <strain evidence="9 10">A-8890</strain>
    </source>
</reference>
<feature type="region of interest" description="Disordered" evidence="7">
    <location>
        <begin position="89"/>
        <end position="110"/>
    </location>
</feature>
<gene>
    <name evidence="9" type="ORF">SGFS_096090</name>
</gene>
<evidence type="ECO:0000256" key="2">
    <source>
        <dbReference type="ARBA" id="ARBA00007825"/>
    </source>
</evidence>
<dbReference type="Pfam" id="PF00775">
    <property type="entry name" value="Dioxygenase_C"/>
    <property type="match status" value="1"/>
</dbReference>
<dbReference type="EMBL" id="AP018448">
    <property type="protein sequence ID" value="BBC38315.1"/>
    <property type="molecule type" value="Genomic_DNA"/>
</dbReference>
<evidence type="ECO:0000256" key="1">
    <source>
        <dbReference type="ARBA" id="ARBA00001965"/>
    </source>
</evidence>
<comment type="cofactor">
    <cofactor evidence="1">
        <name>Fe(3+)</name>
        <dbReference type="ChEBI" id="CHEBI:29034"/>
    </cofactor>
</comment>
<organism evidence="9 10">
    <name type="scientific">Streptomyces graminofaciens</name>
    <dbReference type="NCBI Taxonomy" id="68212"/>
    <lineage>
        <taxon>Bacteria</taxon>
        <taxon>Bacillati</taxon>
        <taxon>Actinomycetota</taxon>
        <taxon>Actinomycetes</taxon>
        <taxon>Kitasatosporales</taxon>
        <taxon>Streptomycetaceae</taxon>
        <taxon>Streptomyces</taxon>
    </lineage>
</organism>
<keyword evidence="10" id="KW-1185">Reference proteome</keyword>
<dbReference type="Gene3D" id="2.60.130.10">
    <property type="entry name" value="Aromatic compound dioxygenase"/>
    <property type="match status" value="1"/>
</dbReference>
<proteinExistence type="inferred from homology"/>